<keyword evidence="6 7" id="KW-0472">Membrane</keyword>
<evidence type="ECO:0000256" key="2">
    <source>
        <dbReference type="ARBA" id="ARBA00022448"/>
    </source>
</evidence>
<dbReference type="PANTHER" id="PTHR43549">
    <property type="entry name" value="MULTIDRUG RESISTANCE PROTEIN YPNP-RELATED"/>
    <property type="match status" value="1"/>
</dbReference>
<feature type="transmembrane region" description="Helical" evidence="7">
    <location>
        <begin position="416"/>
        <end position="435"/>
    </location>
</feature>
<reference evidence="8 9" key="1">
    <citation type="submission" date="2018-03" db="EMBL/GenBank/DDBJ databases">
        <title>The draft genome of Sphingosinicella sp. GL-C-18.</title>
        <authorList>
            <person name="Liu L."/>
            <person name="Li L."/>
            <person name="Liang L."/>
            <person name="Zhang X."/>
            <person name="Wang T."/>
        </authorList>
    </citation>
    <scope>NUCLEOTIDE SEQUENCE [LARGE SCALE GENOMIC DNA]</scope>
    <source>
        <strain evidence="8 9">GL-C-18</strain>
    </source>
</reference>
<dbReference type="InterPro" id="IPR048279">
    <property type="entry name" value="MdtK-like"/>
</dbReference>
<feature type="transmembrane region" description="Helical" evidence="7">
    <location>
        <begin position="385"/>
        <end position="404"/>
    </location>
</feature>
<dbReference type="GO" id="GO:0005886">
    <property type="term" value="C:plasma membrane"/>
    <property type="evidence" value="ECO:0007669"/>
    <property type="project" value="UniProtKB-SubCell"/>
</dbReference>
<keyword evidence="9" id="KW-1185">Reference proteome</keyword>
<evidence type="ECO:0000256" key="6">
    <source>
        <dbReference type="ARBA" id="ARBA00023136"/>
    </source>
</evidence>
<keyword evidence="3" id="KW-1003">Cell membrane</keyword>
<organism evidence="8 9">
    <name type="scientific">Allosphingosinicella deserti</name>
    <dbReference type="NCBI Taxonomy" id="2116704"/>
    <lineage>
        <taxon>Bacteria</taxon>
        <taxon>Pseudomonadati</taxon>
        <taxon>Pseudomonadota</taxon>
        <taxon>Alphaproteobacteria</taxon>
        <taxon>Sphingomonadales</taxon>
        <taxon>Sphingomonadaceae</taxon>
        <taxon>Allosphingosinicella</taxon>
    </lineage>
</organism>
<feature type="transmembrane region" description="Helical" evidence="7">
    <location>
        <begin position="238"/>
        <end position="263"/>
    </location>
</feature>
<evidence type="ECO:0000256" key="3">
    <source>
        <dbReference type="ARBA" id="ARBA00022475"/>
    </source>
</evidence>
<feature type="transmembrane region" description="Helical" evidence="7">
    <location>
        <begin position="45"/>
        <end position="75"/>
    </location>
</feature>
<feature type="transmembrane region" description="Helical" evidence="7">
    <location>
        <begin position="357"/>
        <end position="378"/>
    </location>
</feature>
<dbReference type="InterPro" id="IPR052031">
    <property type="entry name" value="Membrane_Transporter-Flippase"/>
</dbReference>
<dbReference type="RefSeq" id="WP_106515054.1">
    <property type="nucleotide sequence ID" value="NZ_PXYI01000008.1"/>
</dbReference>
<feature type="transmembrane region" description="Helical" evidence="7">
    <location>
        <begin position="132"/>
        <end position="153"/>
    </location>
</feature>
<dbReference type="InterPro" id="IPR002528">
    <property type="entry name" value="MATE_fam"/>
</dbReference>
<evidence type="ECO:0000256" key="1">
    <source>
        <dbReference type="ARBA" id="ARBA00004429"/>
    </source>
</evidence>
<feature type="transmembrane region" description="Helical" evidence="7">
    <location>
        <begin position="12"/>
        <end position="33"/>
    </location>
</feature>
<evidence type="ECO:0000256" key="5">
    <source>
        <dbReference type="ARBA" id="ARBA00022989"/>
    </source>
</evidence>
<comment type="caution">
    <text evidence="8">The sequence shown here is derived from an EMBL/GenBank/DDBJ whole genome shotgun (WGS) entry which is preliminary data.</text>
</comment>
<comment type="subcellular location">
    <subcellularLocation>
        <location evidence="1">Cell inner membrane</location>
        <topology evidence="1">Multi-pass membrane protein</topology>
    </subcellularLocation>
</comment>
<dbReference type="Pfam" id="PF01554">
    <property type="entry name" value="MatE"/>
    <property type="match status" value="2"/>
</dbReference>
<gene>
    <name evidence="8" type="ORF">C7I55_21300</name>
</gene>
<dbReference type="OrthoDB" id="9806302at2"/>
<feature type="transmembrane region" description="Helical" evidence="7">
    <location>
        <begin position="190"/>
        <end position="217"/>
    </location>
</feature>
<feature type="transmembrane region" description="Helical" evidence="7">
    <location>
        <begin position="317"/>
        <end position="337"/>
    </location>
</feature>
<sequence length="448" mass="47010">MKDLTRGSIPRHLIGMAAFIGFGLAVQTLYVLIDLYFVAQLGEHAVAGVTAAASTMFAVLAASQLVSVGTLSLIAQAIGRKDREDAQEIFDQALSMGLFAALATLALGYAFGGPAVVALAADAETAALARTYLFAFLPSLAIMFPGAALGSALRASGVVAGPMIVQCLSVATNALLAPVLIAGWGTGAPLGVAGAGLASSIASIAGTIVLVLMFNRLQTYLRLHGPSLAPKLRAWRRIAWIGLPASGEFLLIFVVSAVIYWSIRGFGADAQAGFGIGSRVMQSIFLPAMAIAFAASPIAGQNFGAGETNRVRATFRHAALIGSVVMVTLTLLCQIRPDLLVHPFTDQPAVQIVASDYLRIISWNFVAVGLVFACSGMFQALGNTIPSLLSSASRLMTFVFPALWLSARPSTELHDFWYVSVASVTIQAVLSVILLRWEMRRKLGAAAI</sequence>
<keyword evidence="4 7" id="KW-0812">Transmembrane</keyword>
<dbReference type="GO" id="GO:0015297">
    <property type="term" value="F:antiporter activity"/>
    <property type="evidence" value="ECO:0007669"/>
    <property type="project" value="InterPro"/>
</dbReference>
<evidence type="ECO:0000313" key="9">
    <source>
        <dbReference type="Proteomes" id="UP000241167"/>
    </source>
</evidence>
<proteinExistence type="predicted"/>
<dbReference type="PANTHER" id="PTHR43549:SF3">
    <property type="entry name" value="MULTIDRUG RESISTANCE PROTEIN YPNP-RELATED"/>
    <property type="match status" value="1"/>
</dbReference>
<dbReference type="GO" id="GO:0042910">
    <property type="term" value="F:xenobiotic transmembrane transporter activity"/>
    <property type="evidence" value="ECO:0007669"/>
    <property type="project" value="InterPro"/>
</dbReference>
<feature type="transmembrane region" description="Helical" evidence="7">
    <location>
        <begin position="96"/>
        <end position="120"/>
    </location>
</feature>
<dbReference type="AlphaFoldDB" id="A0A2P7QI09"/>
<accession>A0A2P7QI09</accession>
<protein>
    <submittedName>
        <fullName evidence="8">MATE family efflux transporter</fullName>
    </submittedName>
</protein>
<dbReference type="EMBL" id="PXYI01000008">
    <property type="protein sequence ID" value="PSJ37612.1"/>
    <property type="molecule type" value="Genomic_DNA"/>
</dbReference>
<name>A0A2P7QI09_9SPHN</name>
<evidence type="ECO:0000256" key="4">
    <source>
        <dbReference type="ARBA" id="ARBA00022692"/>
    </source>
</evidence>
<evidence type="ECO:0000256" key="7">
    <source>
        <dbReference type="SAM" id="Phobius"/>
    </source>
</evidence>
<feature type="transmembrane region" description="Helical" evidence="7">
    <location>
        <begin position="165"/>
        <end position="184"/>
    </location>
</feature>
<feature type="transmembrane region" description="Helical" evidence="7">
    <location>
        <begin position="283"/>
        <end position="305"/>
    </location>
</feature>
<dbReference type="NCBIfam" id="TIGR00797">
    <property type="entry name" value="matE"/>
    <property type="match status" value="1"/>
</dbReference>
<keyword evidence="5 7" id="KW-1133">Transmembrane helix</keyword>
<dbReference type="Proteomes" id="UP000241167">
    <property type="component" value="Unassembled WGS sequence"/>
</dbReference>
<dbReference type="PIRSF" id="PIRSF006603">
    <property type="entry name" value="DinF"/>
    <property type="match status" value="1"/>
</dbReference>
<evidence type="ECO:0000313" key="8">
    <source>
        <dbReference type="EMBL" id="PSJ37612.1"/>
    </source>
</evidence>
<keyword evidence="2" id="KW-0813">Transport</keyword>